<keyword evidence="14" id="KW-1185">Reference proteome</keyword>
<protein>
    <recommendedName>
        <fullName evidence="4 10">L-aspartate oxidase</fullName>
        <ecNumber evidence="4 10">1.4.3.16</ecNumber>
    </recommendedName>
</protein>
<evidence type="ECO:0000256" key="7">
    <source>
        <dbReference type="ARBA" id="ARBA00022827"/>
    </source>
</evidence>
<evidence type="ECO:0000256" key="3">
    <source>
        <dbReference type="ARBA" id="ARBA00008562"/>
    </source>
</evidence>
<dbReference type="PRINTS" id="PR00368">
    <property type="entry name" value="FADPNR"/>
</dbReference>
<dbReference type="PRINTS" id="PR00411">
    <property type="entry name" value="PNDRDTASEI"/>
</dbReference>
<evidence type="ECO:0000256" key="6">
    <source>
        <dbReference type="ARBA" id="ARBA00022642"/>
    </source>
</evidence>
<dbReference type="EMBL" id="CP002432">
    <property type="protein sequence ID" value="ADU65440.1"/>
    <property type="molecule type" value="Genomic_DNA"/>
</dbReference>
<dbReference type="STRING" id="653733.Selin_0696"/>
<comment type="function">
    <text evidence="11">Catalyzes the oxidation of L-aspartate to iminoaspartate.</text>
</comment>
<dbReference type="HOGENOM" id="CLU_014312_3_0_0"/>
<comment type="similarity">
    <text evidence="3 11">Belongs to the FAD-dependent oxidoreductase 2 family. NadB subfamily.</text>
</comment>
<dbReference type="GO" id="GO:0008734">
    <property type="term" value="F:L-aspartate oxidase activity"/>
    <property type="evidence" value="ECO:0007669"/>
    <property type="project" value="UniProtKB-UniRule"/>
</dbReference>
<dbReference type="AlphaFoldDB" id="E6W1Q8"/>
<dbReference type="PANTHER" id="PTHR42716:SF2">
    <property type="entry name" value="L-ASPARTATE OXIDASE, CHLOROPLASTIC"/>
    <property type="match status" value="1"/>
</dbReference>
<comment type="subcellular location">
    <subcellularLocation>
        <location evidence="11">Cytoplasm</location>
    </subcellularLocation>
</comment>
<gene>
    <name evidence="13" type="ordered locus">Selin_0696</name>
</gene>
<dbReference type="InterPro" id="IPR003953">
    <property type="entry name" value="FAD-dep_OxRdtase_2_FAD-bd"/>
</dbReference>
<dbReference type="RefSeq" id="WP_013505328.1">
    <property type="nucleotide sequence ID" value="NC_014836.1"/>
</dbReference>
<dbReference type="FunCoup" id="E6W1Q8">
    <property type="interactions" value="423"/>
</dbReference>
<dbReference type="eggNOG" id="COG0029">
    <property type="taxonomic scope" value="Bacteria"/>
</dbReference>
<evidence type="ECO:0000256" key="11">
    <source>
        <dbReference type="RuleBase" id="RU362049"/>
    </source>
</evidence>
<organism evidence="13 14">
    <name type="scientific">Desulfurispirillum indicum (strain ATCC BAA-1389 / DSM 22839 / S5)</name>
    <dbReference type="NCBI Taxonomy" id="653733"/>
    <lineage>
        <taxon>Bacteria</taxon>
        <taxon>Pseudomonadati</taxon>
        <taxon>Chrysiogenota</taxon>
        <taxon>Chrysiogenia</taxon>
        <taxon>Chrysiogenales</taxon>
        <taxon>Chrysiogenaceae</taxon>
        <taxon>Desulfurispirillum</taxon>
    </lineage>
</organism>
<dbReference type="KEGG" id="din:Selin_0696"/>
<sequence length="504" mass="54878">MEPFDFIVLGGGGAGLTAALTLAEEGCRVLVLNKSFHKETNTNYAQGGVAVVLDPSDSFKLHLEDTLNAGAHLNNRSAVEYLVRSGPGLIQKLIDWGACFDRDEATGGLLLTREAAHSLNRIIHANGDATGHEIQRAMTARAAAMDEITLWENARAMELLHHDNHVYGVRFIKDGKGYQATAKGVILATGGLGRIYGLTTNPDVAAGDGIILALQAGAHVADMEFVQFHPTALNIDGCPPFLLSESMRGEGGILLNHAGERFMERYNPMLELAPRDVVSRSIHFEMEKTGQKISLQVSHLGEEFVQKRFPTIYETCLQYGVDISREPVPVSPAAHYAMGGVLTDITARTHVSGLYAAGEVACAGVHGANRLASNSILEGLVFGQRAAISALEDSYSLQNPLRDFQEDHSPISDTFGSIPADLQKTMWKKAGIIRSRELLEEGMRTIAAMDTPYAMLGAAIMNGALRRRKNIGAHYRIDSLESASDSMQYQADLKTLKRFMDRYR</sequence>
<dbReference type="InterPro" id="IPR005288">
    <property type="entry name" value="NadB"/>
</dbReference>
<dbReference type="SUPFAM" id="SSF46977">
    <property type="entry name" value="Succinate dehydrogenase/fumarate reductase flavoprotein C-terminal domain"/>
    <property type="match status" value="1"/>
</dbReference>
<feature type="domain" description="FAD-dependent oxidoreductase 2 FAD-binding" evidence="12">
    <location>
        <begin position="5"/>
        <end position="376"/>
    </location>
</feature>
<dbReference type="Gene3D" id="3.90.700.10">
    <property type="entry name" value="Succinate dehydrogenase/fumarate reductase flavoprotein, catalytic domain"/>
    <property type="match status" value="1"/>
</dbReference>
<evidence type="ECO:0000256" key="10">
    <source>
        <dbReference type="NCBIfam" id="TIGR00551"/>
    </source>
</evidence>
<evidence type="ECO:0000313" key="13">
    <source>
        <dbReference type="EMBL" id="ADU65440.1"/>
    </source>
</evidence>
<dbReference type="FunFam" id="3.90.700.10:FF:000002">
    <property type="entry name" value="L-aspartate oxidase"/>
    <property type="match status" value="1"/>
</dbReference>
<comment type="catalytic activity">
    <reaction evidence="9">
        <text>L-aspartate + O2 = iminosuccinate + H2O2</text>
        <dbReference type="Rhea" id="RHEA:25876"/>
        <dbReference type="ChEBI" id="CHEBI:15379"/>
        <dbReference type="ChEBI" id="CHEBI:16240"/>
        <dbReference type="ChEBI" id="CHEBI:29991"/>
        <dbReference type="ChEBI" id="CHEBI:77875"/>
        <dbReference type="EC" id="1.4.3.16"/>
    </reaction>
    <physiologicalReaction direction="left-to-right" evidence="9">
        <dbReference type="Rhea" id="RHEA:25877"/>
    </physiologicalReaction>
</comment>
<evidence type="ECO:0000313" key="14">
    <source>
        <dbReference type="Proteomes" id="UP000002572"/>
    </source>
</evidence>
<dbReference type="UniPathway" id="UPA00253">
    <property type="reaction ID" value="UER00326"/>
</dbReference>
<dbReference type="SUPFAM" id="SSF56425">
    <property type="entry name" value="Succinate dehydrogenase/fumarate reductase flavoprotein, catalytic domain"/>
    <property type="match status" value="1"/>
</dbReference>
<dbReference type="InterPro" id="IPR037099">
    <property type="entry name" value="Fum_R/Succ_DH_flav-like_C_sf"/>
</dbReference>
<accession>E6W1Q8</accession>
<keyword evidence="5 11" id="KW-0285">Flavoprotein</keyword>
<dbReference type="PANTHER" id="PTHR42716">
    <property type="entry name" value="L-ASPARTATE OXIDASE"/>
    <property type="match status" value="1"/>
</dbReference>
<evidence type="ECO:0000256" key="9">
    <source>
        <dbReference type="ARBA" id="ARBA00048305"/>
    </source>
</evidence>
<dbReference type="SUPFAM" id="SSF51905">
    <property type="entry name" value="FAD/NAD(P)-binding domain"/>
    <property type="match status" value="1"/>
</dbReference>
<comment type="cofactor">
    <cofactor evidence="1 11">
        <name>FAD</name>
        <dbReference type="ChEBI" id="CHEBI:57692"/>
    </cofactor>
</comment>
<dbReference type="GO" id="GO:0005737">
    <property type="term" value="C:cytoplasm"/>
    <property type="evidence" value="ECO:0007669"/>
    <property type="project" value="UniProtKB-SubCell"/>
</dbReference>
<evidence type="ECO:0000256" key="1">
    <source>
        <dbReference type="ARBA" id="ARBA00001974"/>
    </source>
</evidence>
<dbReference type="Gene3D" id="1.20.58.100">
    <property type="entry name" value="Fumarate reductase/succinate dehydrogenase flavoprotein-like, C-terminal domain"/>
    <property type="match status" value="1"/>
</dbReference>
<keyword evidence="7 11" id="KW-0274">FAD</keyword>
<dbReference type="GO" id="GO:0034628">
    <property type="term" value="P:'de novo' NAD+ biosynthetic process from L-aspartate"/>
    <property type="evidence" value="ECO:0007669"/>
    <property type="project" value="TreeGrafter"/>
</dbReference>
<dbReference type="OrthoDB" id="9806724at2"/>
<dbReference type="Pfam" id="PF00890">
    <property type="entry name" value="FAD_binding_2"/>
    <property type="match status" value="1"/>
</dbReference>
<comment type="pathway">
    <text evidence="2 11">Cofactor biosynthesis; NAD(+) biosynthesis; iminoaspartate from L-aspartate (oxidase route): step 1/1.</text>
</comment>
<keyword evidence="6 11" id="KW-0662">Pyridine nucleotide biosynthesis</keyword>
<evidence type="ECO:0000256" key="5">
    <source>
        <dbReference type="ARBA" id="ARBA00022630"/>
    </source>
</evidence>
<evidence type="ECO:0000259" key="12">
    <source>
        <dbReference type="Pfam" id="PF00890"/>
    </source>
</evidence>
<dbReference type="EC" id="1.4.3.16" evidence="4 10"/>
<dbReference type="Gene3D" id="3.50.50.60">
    <property type="entry name" value="FAD/NAD(P)-binding domain"/>
    <property type="match status" value="1"/>
</dbReference>
<name>E6W1Q8_DESIS</name>
<dbReference type="Proteomes" id="UP000002572">
    <property type="component" value="Chromosome"/>
</dbReference>
<evidence type="ECO:0000256" key="2">
    <source>
        <dbReference type="ARBA" id="ARBA00004950"/>
    </source>
</evidence>
<dbReference type="InterPro" id="IPR027477">
    <property type="entry name" value="Succ_DH/fumarate_Rdtase_cat_sf"/>
</dbReference>
<dbReference type="InterPro" id="IPR036188">
    <property type="entry name" value="FAD/NAD-bd_sf"/>
</dbReference>
<proteinExistence type="inferred from homology"/>
<dbReference type="InParanoid" id="E6W1Q8"/>
<keyword evidence="8 11" id="KW-0560">Oxidoreductase</keyword>
<evidence type="ECO:0000256" key="4">
    <source>
        <dbReference type="ARBA" id="ARBA00012173"/>
    </source>
</evidence>
<evidence type="ECO:0000256" key="8">
    <source>
        <dbReference type="ARBA" id="ARBA00023002"/>
    </source>
</evidence>
<reference evidence="13 14" key="1">
    <citation type="submission" date="2010-12" db="EMBL/GenBank/DDBJ databases">
        <title>Complete sequence of Desulfurispirillum indicum S5.</title>
        <authorList>
            <consortium name="US DOE Joint Genome Institute"/>
            <person name="Lucas S."/>
            <person name="Copeland A."/>
            <person name="Lapidus A."/>
            <person name="Cheng J.-F."/>
            <person name="Goodwin L."/>
            <person name="Pitluck S."/>
            <person name="Chertkov O."/>
            <person name="Held B."/>
            <person name="Detter J.C."/>
            <person name="Han C."/>
            <person name="Tapia R."/>
            <person name="Land M."/>
            <person name="Hauser L."/>
            <person name="Kyrpides N."/>
            <person name="Ivanova N."/>
            <person name="Mikhailova N."/>
            <person name="Haggblom M."/>
            <person name="Rauschenbach I."/>
            <person name="Bini E."/>
            <person name="Woyke T."/>
        </authorList>
    </citation>
    <scope>NUCLEOTIDE SEQUENCE [LARGE SCALE GENOMIC DNA]</scope>
    <source>
        <strain evidence="14">ATCC BAA-1389 / DSM 22839 / S5</strain>
    </source>
</reference>
<dbReference type="NCBIfam" id="TIGR00551">
    <property type="entry name" value="nadB"/>
    <property type="match status" value="1"/>
</dbReference>